<name>A0A0F4GJ13_9PEZI</name>
<feature type="domain" description="NADP-dependent oxidoreductase" evidence="4">
    <location>
        <begin position="24"/>
        <end position="324"/>
    </location>
</feature>
<dbReference type="AlphaFoldDB" id="A0A0F4GJ13"/>
<dbReference type="PANTHER" id="PTHR43364">
    <property type="entry name" value="NADH-SPECIFIC METHYLGLYOXAL REDUCTASE-RELATED"/>
    <property type="match status" value="1"/>
</dbReference>
<dbReference type="OrthoDB" id="48988at2759"/>
<evidence type="ECO:0000259" key="4">
    <source>
        <dbReference type="Pfam" id="PF00248"/>
    </source>
</evidence>
<reference evidence="5 6" key="1">
    <citation type="submission" date="2015-03" db="EMBL/GenBank/DDBJ databases">
        <title>RNA-seq based gene annotation and comparative genomics of four Zymoseptoria species reveal species-specific pathogenicity related genes and transposable element activity.</title>
        <authorList>
            <person name="Grandaubert J."/>
            <person name="Bhattacharyya A."/>
            <person name="Stukenbrock E.H."/>
        </authorList>
    </citation>
    <scope>NUCLEOTIDE SEQUENCE [LARGE SCALE GENOMIC DNA]</scope>
    <source>
        <strain evidence="5 6">Zb18110</strain>
    </source>
</reference>
<dbReference type="InterPro" id="IPR023210">
    <property type="entry name" value="NADP_OxRdtase_dom"/>
</dbReference>
<dbReference type="PANTHER" id="PTHR43364:SF7">
    <property type="entry name" value="NADP-DEPENDENT OXIDOREDUCTASE DOMAIN-CONTAINING PROTEIN-RELATED"/>
    <property type="match status" value="1"/>
</dbReference>
<dbReference type="Pfam" id="PF00248">
    <property type="entry name" value="Aldo_ket_red"/>
    <property type="match status" value="1"/>
</dbReference>
<dbReference type="Gene3D" id="3.20.20.100">
    <property type="entry name" value="NADP-dependent oxidoreductase domain"/>
    <property type="match status" value="1"/>
</dbReference>
<proteinExistence type="inferred from homology"/>
<keyword evidence="6" id="KW-1185">Reference proteome</keyword>
<dbReference type="SUPFAM" id="SSF51430">
    <property type="entry name" value="NAD(P)-linked oxidoreductase"/>
    <property type="match status" value="1"/>
</dbReference>
<dbReference type="InterPro" id="IPR050523">
    <property type="entry name" value="AKR_Detox_Biosynth"/>
</dbReference>
<organism evidence="5 6">
    <name type="scientific">Zymoseptoria brevis</name>
    <dbReference type="NCBI Taxonomy" id="1047168"/>
    <lineage>
        <taxon>Eukaryota</taxon>
        <taxon>Fungi</taxon>
        <taxon>Dikarya</taxon>
        <taxon>Ascomycota</taxon>
        <taxon>Pezizomycotina</taxon>
        <taxon>Dothideomycetes</taxon>
        <taxon>Dothideomycetidae</taxon>
        <taxon>Mycosphaerellales</taxon>
        <taxon>Mycosphaerellaceae</taxon>
        <taxon>Zymoseptoria</taxon>
    </lineage>
</organism>
<dbReference type="EMBL" id="LAFY01000789">
    <property type="protein sequence ID" value="KJX96170.1"/>
    <property type="molecule type" value="Genomic_DNA"/>
</dbReference>
<dbReference type="InterPro" id="IPR036812">
    <property type="entry name" value="NAD(P)_OxRdtase_dom_sf"/>
</dbReference>
<comment type="similarity">
    <text evidence="3">Belongs to the aldo/keto reductase family. Aldo/keto reductase 2 subfamily.</text>
</comment>
<gene>
    <name evidence="5" type="ORF">TI39_contig797g00001</name>
</gene>
<evidence type="ECO:0000313" key="5">
    <source>
        <dbReference type="EMBL" id="KJX96170.1"/>
    </source>
</evidence>
<dbReference type="Proteomes" id="UP000033647">
    <property type="component" value="Unassembled WGS sequence"/>
</dbReference>
<dbReference type="GO" id="GO:0016491">
    <property type="term" value="F:oxidoreductase activity"/>
    <property type="evidence" value="ECO:0007669"/>
    <property type="project" value="UniProtKB-KW"/>
</dbReference>
<evidence type="ECO:0000256" key="3">
    <source>
        <dbReference type="ARBA" id="ARBA00038157"/>
    </source>
</evidence>
<evidence type="ECO:0000256" key="1">
    <source>
        <dbReference type="ARBA" id="ARBA00022857"/>
    </source>
</evidence>
<accession>A0A0F4GJ13</accession>
<dbReference type="STRING" id="1047168.A0A0F4GJ13"/>
<evidence type="ECO:0000256" key="2">
    <source>
        <dbReference type="ARBA" id="ARBA00023002"/>
    </source>
</evidence>
<protein>
    <submittedName>
        <fullName evidence="5">Norsolorinic acid reductase like protein</fullName>
    </submittedName>
</protein>
<evidence type="ECO:0000313" key="6">
    <source>
        <dbReference type="Proteomes" id="UP000033647"/>
    </source>
</evidence>
<comment type="caution">
    <text evidence="5">The sequence shown here is derived from an EMBL/GenBank/DDBJ whole genome shotgun (WGS) entry which is preliminary data.</text>
</comment>
<sequence length="386" mass="42632">MSAAKSPLARYRQLAPNASVRVSPLCLGAMTFGESGRQITGSTTLAETNAILDAYYNAGGNFIDTANGYQAGESERRLGDWMAAKGNRDEMVIATKFTAGYMGAEPNRIQVNFSGTGTKSMKLSLDASLKKLQTHYVDILYLHVWDSSTSIPELMHSLNDLVAAGKVLYLAISDTPAWIVSKANQYARDHGLRPFVLYQGLWNAGKRDFERDIIPMARDEGMGLAPWGPIGEGRFKTKDVLEKLEKGNRGLAITQRDRDVSAVLERVAEKKGRTMYQIAIAYLMHKTTHVFPIVGSTKAEHLQSNIEALTIELSQEEMDEIEGAYPFDHGFPHTFLSGSHFEGEDAKPRQVEGPQDVMFNAANTDWVKGSQPIVPGQKEQTRTTLK</sequence>
<keyword evidence="1" id="KW-0521">NADP</keyword>
<keyword evidence="2" id="KW-0560">Oxidoreductase</keyword>